<name>A0AAV8S861_9ROSI</name>
<comment type="caution">
    <text evidence="1">The sequence shown here is derived from an EMBL/GenBank/DDBJ whole genome shotgun (WGS) entry which is preliminary data.</text>
</comment>
<dbReference type="PANTHER" id="PTHR31286">
    <property type="entry name" value="GLYCINE-RICH CELL WALL STRUCTURAL PROTEIN 1.8-LIKE"/>
    <property type="match status" value="1"/>
</dbReference>
<keyword evidence="2" id="KW-1185">Reference proteome</keyword>
<dbReference type="InterPro" id="IPR040256">
    <property type="entry name" value="At4g02000-like"/>
</dbReference>
<evidence type="ECO:0000313" key="1">
    <source>
        <dbReference type="EMBL" id="KAJ8748231.1"/>
    </source>
</evidence>
<dbReference type="Proteomes" id="UP001159364">
    <property type="component" value="Linkage Group LG12"/>
</dbReference>
<dbReference type="AlphaFoldDB" id="A0AAV8S861"/>
<gene>
    <name evidence="1" type="ORF">K2173_000639</name>
</gene>
<sequence length="287" mass="30899">MPISFLVIYVNRKWCLKYEGNDYLRQKVLVDDDIVQEVSAVSAVGTLIKVDRQTSISTKGHFSRVCVELNLEQPLVPKVFIGCAWRRGKYEGILGVYSGCGRVNHSIENCPEKVVPEKIVSNTIAKNQVDSLQVEDRVVIKVDKGSVGPSKRISSASGPVGLRGPLVVTRSKATLEVGQSSRPNVEGMVSDISDHILIVDSHVPSFLALAMPVLPVLDNVSDGVMAKFVSLTPKPPDPITGDVIVGAEPMALTAALAHNVSYAVDGVGFSTTDEDISTYHSDYGGHC</sequence>
<organism evidence="1 2">
    <name type="scientific">Erythroxylum novogranatense</name>
    <dbReference type="NCBI Taxonomy" id="1862640"/>
    <lineage>
        <taxon>Eukaryota</taxon>
        <taxon>Viridiplantae</taxon>
        <taxon>Streptophyta</taxon>
        <taxon>Embryophyta</taxon>
        <taxon>Tracheophyta</taxon>
        <taxon>Spermatophyta</taxon>
        <taxon>Magnoliopsida</taxon>
        <taxon>eudicotyledons</taxon>
        <taxon>Gunneridae</taxon>
        <taxon>Pentapetalae</taxon>
        <taxon>rosids</taxon>
        <taxon>fabids</taxon>
        <taxon>Malpighiales</taxon>
        <taxon>Erythroxylaceae</taxon>
        <taxon>Erythroxylum</taxon>
    </lineage>
</organism>
<dbReference type="EMBL" id="JAIWQS010000012">
    <property type="protein sequence ID" value="KAJ8748231.1"/>
    <property type="molecule type" value="Genomic_DNA"/>
</dbReference>
<reference evidence="1 2" key="1">
    <citation type="submission" date="2021-09" db="EMBL/GenBank/DDBJ databases">
        <title>Genomic insights and catalytic innovation underlie evolution of tropane alkaloids biosynthesis.</title>
        <authorList>
            <person name="Wang Y.-J."/>
            <person name="Tian T."/>
            <person name="Huang J.-P."/>
            <person name="Huang S.-X."/>
        </authorList>
    </citation>
    <scope>NUCLEOTIDE SEQUENCE [LARGE SCALE GENOMIC DNA]</scope>
    <source>
        <strain evidence="1">KIB-2018</strain>
        <tissue evidence="1">Leaf</tissue>
    </source>
</reference>
<proteinExistence type="predicted"/>
<accession>A0AAV8S861</accession>
<dbReference type="PANTHER" id="PTHR31286:SF99">
    <property type="entry name" value="DUF4283 DOMAIN-CONTAINING PROTEIN"/>
    <property type="match status" value="1"/>
</dbReference>
<evidence type="ECO:0000313" key="2">
    <source>
        <dbReference type="Proteomes" id="UP001159364"/>
    </source>
</evidence>
<protein>
    <submittedName>
        <fullName evidence="1">Uncharacterized protein</fullName>
    </submittedName>
</protein>